<sequence length="124" mass="13588">MRASLLRLLLLPLALLLTIAVAQQTHPPGQVRIYDDSKLYKYLGCYNETTEVPGSDGSRALPDGIDEVRQGEMTVPMCLAFCANGRTQYRYAGLQWSRSVPFSPSLALRLGVRFARVPASGLCG</sequence>
<protein>
    <recommendedName>
        <fullName evidence="4">WSC domain-containing protein</fullName>
    </recommendedName>
</protein>
<evidence type="ECO:0000256" key="1">
    <source>
        <dbReference type="SAM" id="SignalP"/>
    </source>
</evidence>
<dbReference type="EMBL" id="KQ030534">
    <property type="protein sequence ID" value="KJZ73522.1"/>
    <property type="molecule type" value="Genomic_DNA"/>
</dbReference>
<dbReference type="AlphaFoldDB" id="A0A0F7ZZ33"/>
<feature type="chain" id="PRO_5002526290" description="WSC domain-containing protein" evidence="1">
    <location>
        <begin position="23"/>
        <end position="124"/>
    </location>
</feature>
<keyword evidence="1" id="KW-0732">Signal</keyword>
<feature type="signal peptide" evidence="1">
    <location>
        <begin position="1"/>
        <end position="22"/>
    </location>
</feature>
<gene>
    <name evidence="2" type="ORF">HIM_07078</name>
</gene>
<organism evidence="2 3">
    <name type="scientific">Hirsutella minnesotensis 3608</name>
    <dbReference type="NCBI Taxonomy" id="1043627"/>
    <lineage>
        <taxon>Eukaryota</taxon>
        <taxon>Fungi</taxon>
        <taxon>Dikarya</taxon>
        <taxon>Ascomycota</taxon>
        <taxon>Pezizomycotina</taxon>
        <taxon>Sordariomycetes</taxon>
        <taxon>Hypocreomycetidae</taxon>
        <taxon>Hypocreales</taxon>
        <taxon>Ophiocordycipitaceae</taxon>
        <taxon>Hirsutella</taxon>
    </lineage>
</organism>
<reference evidence="2 3" key="1">
    <citation type="journal article" date="2014" name="Genome Biol. Evol.">
        <title>Comparative genomics and transcriptomics analyses reveal divergent lifestyle features of nematode endoparasitic fungus Hirsutella minnesotensis.</title>
        <authorList>
            <person name="Lai Y."/>
            <person name="Liu K."/>
            <person name="Zhang X."/>
            <person name="Zhang X."/>
            <person name="Li K."/>
            <person name="Wang N."/>
            <person name="Shu C."/>
            <person name="Wu Y."/>
            <person name="Wang C."/>
            <person name="Bushley K.E."/>
            <person name="Xiang M."/>
            <person name="Liu X."/>
        </authorList>
    </citation>
    <scope>NUCLEOTIDE SEQUENCE [LARGE SCALE GENOMIC DNA]</scope>
    <source>
        <strain evidence="2 3">3608</strain>
    </source>
</reference>
<keyword evidence="3" id="KW-1185">Reference proteome</keyword>
<accession>A0A0F7ZZ33</accession>
<proteinExistence type="predicted"/>
<name>A0A0F7ZZ33_9HYPO</name>
<dbReference type="OrthoDB" id="5985073at2759"/>
<evidence type="ECO:0000313" key="2">
    <source>
        <dbReference type="EMBL" id="KJZ73522.1"/>
    </source>
</evidence>
<dbReference type="Proteomes" id="UP000054481">
    <property type="component" value="Unassembled WGS sequence"/>
</dbReference>
<evidence type="ECO:0000313" key="3">
    <source>
        <dbReference type="Proteomes" id="UP000054481"/>
    </source>
</evidence>
<evidence type="ECO:0008006" key="4">
    <source>
        <dbReference type="Google" id="ProtNLM"/>
    </source>
</evidence>